<name>A0A1R1S1W8_9BACI</name>
<organism evidence="2 3">
    <name type="scientific">Bacillus swezeyi</name>
    <dbReference type="NCBI Taxonomy" id="1925020"/>
    <lineage>
        <taxon>Bacteria</taxon>
        <taxon>Bacillati</taxon>
        <taxon>Bacillota</taxon>
        <taxon>Bacilli</taxon>
        <taxon>Bacillales</taxon>
        <taxon>Bacillaceae</taxon>
        <taxon>Bacillus</taxon>
    </lineage>
</organism>
<dbReference type="STRING" id="1925020.BTA30_05200"/>
<proteinExistence type="predicted"/>
<accession>A0A1R1S1W8</accession>
<dbReference type="NCBIfam" id="TIGR04129">
    <property type="entry name" value="CxxH_BA5709"/>
    <property type="match status" value="1"/>
</dbReference>
<dbReference type="AlphaFoldDB" id="A0A1R1S1W8"/>
<dbReference type="Proteomes" id="UP000324326">
    <property type="component" value="Unassembled WGS sequence"/>
</dbReference>
<dbReference type="EMBL" id="QSND01000006">
    <property type="protein sequence ID" value="KAA6447224.1"/>
    <property type="molecule type" value="Genomic_DNA"/>
</dbReference>
<dbReference type="GeneID" id="76975164"/>
<dbReference type="EMBL" id="MTJL01000011">
    <property type="protein sequence ID" value="OMI07029.1"/>
    <property type="molecule type" value="Genomic_DNA"/>
</dbReference>
<protein>
    <submittedName>
        <fullName evidence="2">CxxH/CxxC protein</fullName>
    </submittedName>
</protein>
<dbReference type="Proteomes" id="UP000187367">
    <property type="component" value="Unassembled WGS sequence"/>
</dbReference>
<reference evidence="2 3" key="1">
    <citation type="submission" date="2017-01" db="EMBL/GenBank/DDBJ databases">
        <title>Bacillus phylogenomics.</title>
        <authorList>
            <person name="Dunlap C."/>
        </authorList>
    </citation>
    <scope>NUCLEOTIDE SEQUENCE [LARGE SCALE GENOMIC DNA]</scope>
    <source>
        <strain evidence="2 3">NRRL B-41282</strain>
    </source>
</reference>
<evidence type="ECO:0000313" key="4">
    <source>
        <dbReference type="Proteomes" id="UP000324326"/>
    </source>
</evidence>
<accession>A0A1R1QQT4</accession>
<dbReference type="Pfam" id="PF14116">
    <property type="entry name" value="YyzF"/>
    <property type="match status" value="1"/>
</dbReference>
<evidence type="ECO:0000313" key="3">
    <source>
        <dbReference type="Proteomes" id="UP000187367"/>
    </source>
</evidence>
<keyword evidence="3" id="KW-1185">Reference proteome</keyword>
<evidence type="ECO:0000313" key="2">
    <source>
        <dbReference type="EMBL" id="OMI07029.1"/>
    </source>
</evidence>
<dbReference type="InterPro" id="IPR025626">
    <property type="entry name" value="YyzF"/>
</dbReference>
<comment type="caution">
    <text evidence="2">The sequence shown here is derived from an EMBL/GenBank/DDBJ whole genome shotgun (WGS) entry which is preliminary data.</text>
</comment>
<dbReference type="RefSeq" id="WP_003177948.1">
    <property type="nucleotide sequence ID" value="NZ_CM125431.1"/>
</dbReference>
<sequence>MKSCEEHIETVIDMYVDEEELAPEIRKIEHTHSLSTTCELCDKPAVYIVGNE</sequence>
<gene>
    <name evidence="2" type="ORF">BW143_07475</name>
    <name evidence="1" type="ORF">DX927_21990</name>
</gene>
<reference evidence="1 4" key="2">
    <citation type="submission" date="2018-08" db="EMBL/GenBank/DDBJ databases">
        <title>Bacillus phenotypic plasticity.</title>
        <authorList>
            <person name="Hurtado E."/>
        </authorList>
    </citation>
    <scope>NUCLEOTIDE SEQUENCE [LARGE SCALE GENOMIC DNA]</scope>
    <source>
        <strain evidence="1 4">427</strain>
    </source>
</reference>
<evidence type="ECO:0000313" key="1">
    <source>
        <dbReference type="EMBL" id="KAA6447224.1"/>
    </source>
</evidence>
<dbReference type="OrthoDB" id="1652387at2"/>